<evidence type="ECO:0000313" key="3">
    <source>
        <dbReference type="EMBL" id="RUO39320.1"/>
    </source>
</evidence>
<dbReference type="InterPro" id="IPR036701">
    <property type="entry name" value="RraB-like_sf"/>
</dbReference>
<dbReference type="RefSeq" id="WP_126757820.1">
    <property type="nucleotide sequence ID" value="NZ_PIPQ01000006.1"/>
</dbReference>
<sequence>MSSNNLDELLQMNQDTISALLDDGVDAESEFEIEHHIVSTNFDKLEKAAVELVKAGYHVEDAEEFEAEDGQLCFYFAAVTRSPIDEEILTAQTQQVFDIAEAAGVEYDGWGTYFGDEESEEEAPLPH</sequence>
<dbReference type="NCBIfam" id="NF008393">
    <property type="entry name" value="PRK11191.1"/>
    <property type="match status" value="1"/>
</dbReference>
<dbReference type="Gene3D" id="3.30.70.970">
    <property type="entry name" value="RraB-like"/>
    <property type="match status" value="1"/>
</dbReference>
<dbReference type="SUPFAM" id="SSF89946">
    <property type="entry name" value="Hypothetical protein VC0424"/>
    <property type="match status" value="1"/>
</dbReference>
<dbReference type="InterPro" id="IPR016716">
    <property type="entry name" value="RraB"/>
</dbReference>
<dbReference type="OrthoDB" id="7065464at2"/>
<name>A0A432WZX0_9GAMM</name>
<keyword evidence="4" id="KW-1185">Reference proteome</keyword>
<comment type="caution">
    <text evidence="3">The sequence shown here is derived from an EMBL/GenBank/DDBJ whole genome shotgun (WGS) entry which is preliminary data.</text>
</comment>
<accession>A0A432WZX0</accession>
<keyword evidence="1" id="KW-0963">Cytoplasm</keyword>
<protein>
    <submittedName>
        <fullName evidence="3">Ribonuclease E inhibitor RraB</fullName>
    </submittedName>
</protein>
<organism evidence="3 4">
    <name type="scientific">Aliidiomarina taiwanensis</name>
    <dbReference type="NCBI Taxonomy" id="946228"/>
    <lineage>
        <taxon>Bacteria</taxon>
        <taxon>Pseudomonadati</taxon>
        <taxon>Pseudomonadota</taxon>
        <taxon>Gammaproteobacteria</taxon>
        <taxon>Alteromonadales</taxon>
        <taxon>Idiomarinaceae</taxon>
        <taxon>Aliidiomarina</taxon>
    </lineage>
</organism>
<proteinExistence type="predicted"/>
<evidence type="ECO:0000259" key="2">
    <source>
        <dbReference type="Pfam" id="PF06877"/>
    </source>
</evidence>
<dbReference type="AlphaFoldDB" id="A0A432WZX0"/>
<dbReference type="Pfam" id="PF06877">
    <property type="entry name" value="RraB"/>
    <property type="match status" value="1"/>
</dbReference>
<dbReference type="Proteomes" id="UP000286976">
    <property type="component" value="Unassembled WGS sequence"/>
</dbReference>
<gene>
    <name evidence="3" type="ORF">CWE15_09340</name>
</gene>
<reference evidence="3 4" key="1">
    <citation type="journal article" date="2011" name="Front. Microbiol.">
        <title>Genomic signatures of strain selection and enhancement in Bacillus atrophaeus var. globigii, a historical biowarfare simulant.</title>
        <authorList>
            <person name="Gibbons H.S."/>
            <person name="Broomall S.M."/>
            <person name="McNew L.A."/>
            <person name="Daligault H."/>
            <person name="Chapman C."/>
            <person name="Bruce D."/>
            <person name="Karavis M."/>
            <person name="Krepps M."/>
            <person name="McGregor P.A."/>
            <person name="Hong C."/>
            <person name="Park K.H."/>
            <person name="Akmal A."/>
            <person name="Feldman A."/>
            <person name="Lin J.S."/>
            <person name="Chang W.E."/>
            <person name="Higgs B.W."/>
            <person name="Demirev P."/>
            <person name="Lindquist J."/>
            <person name="Liem A."/>
            <person name="Fochler E."/>
            <person name="Read T.D."/>
            <person name="Tapia R."/>
            <person name="Johnson S."/>
            <person name="Bishop-Lilly K.A."/>
            <person name="Detter C."/>
            <person name="Han C."/>
            <person name="Sozhamannan S."/>
            <person name="Rosenzweig C.N."/>
            <person name="Skowronski E.W."/>
        </authorList>
    </citation>
    <scope>NUCLEOTIDE SEQUENCE [LARGE SCALE GENOMIC DNA]</scope>
    <source>
        <strain evidence="3 4">AIT1</strain>
    </source>
</reference>
<dbReference type="InterPro" id="IPR009671">
    <property type="entry name" value="RraB_dom"/>
</dbReference>
<evidence type="ECO:0000313" key="4">
    <source>
        <dbReference type="Proteomes" id="UP000286976"/>
    </source>
</evidence>
<dbReference type="EMBL" id="PIPQ01000006">
    <property type="protein sequence ID" value="RUO39320.1"/>
    <property type="molecule type" value="Genomic_DNA"/>
</dbReference>
<dbReference type="PIRSF" id="PIRSF018193">
    <property type="entry name" value="UCP018193"/>
    <property type="match status" value="1"/>
</dbReference>
<feature type="domain" description="Regulator of ribonuclease activity B" evidence="2">
    <location>
        <begin position="12"/>
        <end position="112"/>
    </location>
</feature>
<evidence type="ECO:0000256" key="1">
    <source>
        <dbReference type="ARBA" id="ARBA00022490"/>
    </source>
</evidence>